<keyword evidence="2 3" id="KW-0802">TPR repeat</keyword>
<evidence type="ECO:0000313" key="5">
    <source>
        <dbReference type="EMBL" id="KAK0557310.1"/>
    </source>
</evidence>
<sequence>MPPKKPTVLPTKERVLFANLLQDYERRKYKLGLKSADTILKKFPDHGETLAMKGLMLASLNRKQEGLELAKKGLRADLGSFICWHALGIIYRMDKNYQEAIKSYTRALHIDTSNINLLRELAFMHMQERNFVPLIEHRLTLLRVQPHYRTTWIALAVSHHAAGSLEEAIRVMESFESTFRDTPKRNYEQSELRLYLASLYEEAGRSKDVITYLTKFNDDDIVDYAPRDEMLARAYQKLGNTSEAEKLWQKLFKRNPEQKSYVAGLLEARGIKQGHASTSDTISAFKAIEGTVRRSNAIRRQLLAFLPAGDDFKTEADAYILAGLRRGVPSLFNDVKSLYVDSAKRDTVQAIVEGYRTQWADLRAPSSSAEAQEQEEPSTLLWALYFLAQHYSSIQDGPRALDAISAAIAHSPTMPELYLTQARILKRLGDLQGAAHVMESGRLLDGQDRYMNSKGALYMLRVGNVEEAIRVVGLFTRPTAEDPVSDLLEMQALWYLVEEALAWERNGVYNLALKRLDQVDKTFQEMYDDHMDFHTYCLRKVTLRGYLQTVRWEDQLRSHPQHFRTAIAAIKLYVRLHDDASLRKPTAEAKKISAAIQEEKQKAAKKAKKIAEEAAAAAKKDKKGANGNANAAAEEEESATAKDEDPSGFTLLANEKPLNEAERFVKILQVRADQRIETWLATFEVAIRKNAWLAAARALLYAKGIDANNTEVPVLFVRFQEALPKTEELPEHSRAAIQATIESFNPSNLDPEQYARSLTQSHSNSAAHVLAAAQALAEVRGADAAKDEVFELALQAARSEYSASLSTLQDTQRLLVATAQPNQRLEEFRAAAAKQWPYANAFQTDEQQKAAAETRKAERASWDAVRDGQDGAPAAV</sequence>
<dbReference type="Proteomes" id="UP001176517">
    <property type="component" value="Unassembled WGS sequence"/>
</dbReference>
<evidence type="ECO:0000313" key="6">
    <source>
        <dbReference type="Proteomes" id="UP001176517"/>
    </source>
</evidence>
<feature type="region of interest" description="Disordered" evidence="4">
    <location>
        <begin position="844"/>
        <end position="876"/>
    </location>
</feature>
<dbReference type="Pfam" id="PF07719">
    <property type="entry name" value="TPR_2"/>
    <property type="match status" value="1"/>
</dbReference>
<dbReference type="InterPro" id="IPR013105">
    <property type="entry name" value="TPR_2"/>
</dbReference>
<dbReference type="InterPro" id="IPR011990">
    <property type="entry name" value="TPR-like_helical_dom_sf"/>
</dbReference>
<organism evidence="5 6">
    <name type="scientific">Tilletia horrida</name>
    <dbReference type="NCBI Taxonomy" id="155126"/>
    <lineage>
        <taxon>Eukaryota</taxon>
        <taxon>Fungi</taxon>
        <taxon>Dikarya</taxon>
        <taxon>Basidiomycota</taxon>
        <taxon>Ustilaginomycotina</taxon>
        <taxon>Exobasidiomycetes</taxon>
        <taxon>Tilletiales</taxon>
        <taxon>Tilletiaceae</taxon>
        <taxon>Tilletia</taxon>
    </lineage>
</organism>
<dbReference type="SUPFAM" id="SSF48452">
    <property type="entry name" value="TPR-like"/>
    <property type="match status" value="2"/>
</dbReference>
<feature type="repeat" description="TPR" evidence="3">
    <location>
        <begin position="81"/>
        <end position="114"/>
    </location>
</feature>
<feature type="region of interest" description="Disordered" evidence="4">
    <location>
        <begin position="617"/>
        <end position="651"/>
    </location>
</feature>
<evidence type="ECO:0000256" key="2">
    <source>
        <dbReference type="ARBA" id="ARBA00022803"/>
    </source>
</evidence>
<keyword evidence="1" id="KW-0677">Repeat</keyword>
<evidence type="ECO:0000256" key="1">
    <source>
        <dbReference type="ARBA" id="ARBA00022737"/>
    </source>
</evidence>
<reference evidence="5" key="1">
    <citation type="journal article" date="2023" name="PhytoFront">
        <title>Draft Genome Resources of Seven Strains of Tilletia horrida, Causal Agent of Kernel Smut of Rice.</title>
        <authorList>
            <person name="Khanal S."/>
            <person name="Antony Babu S."/>
            <person name="Zhou X.G."/>
        </authorList>
    </citation>
    <scope>NUCLEOTIDE SEQUENCE</scope>
    <source>
        <strain evidence="5">TX6</strain>
    </source>
</reference>
<feature type="compositionally biased region" description="Basic and acidic residues" evidence="4">
    <location>
        <begin position="846"/>
        <end position="869"/>
    </location>
</feature>
<evidence type="ECO:0000256" key="4">
    <source>
        <dbReference type="SAM" id="MobiDB-lite"/>
    </source>
</evidence>
<dbReference type="Gene3D" id="1.25.40.1010">
    <property type="match status" value="1"/>
</dbReference>
<gene>
    <name evidence="5" type="ORF">OC846_000529</name>
</gene>
<keyword evidence="6" id="KW-1185">Reference proteome</keyword>
<evidence type="ECO:0000256" key="3">
    <source>
        <dbReference type="PROSITE-ProRule" id="PRU00339"/>
    </source>
</evidence>
<protein>
    <recommendedName>
        <fullName evidence="7">N-terminal acetyltransferase A, auxiliary subunit</fullName>
    </recommendedName>
</protein>
<accession>A0AAN6GUM3</accession>
<evidence type="ECO:0008006" key="7">
    <source>
        <dbReference type="Google" id="ProtNLM"/>
    </source>
</evidence>
<dbReference type="InterPro" id="IPR019734">
    <property type="entry name" value="TPR_rpt"/>
</dbReference>
<proteinExistence type="predicted"/>
<dbReference type="Pfam" id="PF12569">
    <property type="entry name" value="NatA_aux_su"/>
    <property type="match status" value="1"/>
</dbReference>
<dbReference type="PANTHER" id="PTHR22767">
    <property type="entry name" value="N-TERMINAL ACETYLTRANSFERASE-RELATED"/>
    <property type="match status" value="1"/>
</dbReference>
<comment type="caution">
    <text evidence="5">The sequence shown here is derived from an EMBL/GenBank/DDBJ whole genome shotgun (WGS) entry which is preliminary data.</text>
</comment>
<dbReference type="EMBL" id="JAPDMZ010000006">
    <property type="protein sequence ID" value="KAK0557310.1"/>
    <property type="molecule type" value="Genomic_DNA"/>
</dbReference>
<dbReference type="PROSITE" id="PS50005">
    <property type="entry name" value="TPR"/>
    <property type="match status" value="1"/>
</dbReference>
<dbReference type="AlphaFoldDB" id="A0AAN6GUM3"/>
<dbReference type="GO" id="GO:0031415">
    <property type="term" value="C:NatA complex"/>
    <property type="evidence" value="ECO:0007669"/>
    <property type="project" value="TreeGrafter"/>
</dbReference>
<dbReference type="InterPro" id="IPR021183">
    <property type="entry name" value="NatA_aux_su"/>
</dbReference>
<dbReference type="PANTHER" id="PTHR22767:SF2">
    <property type="entry name" value="N(ALPHA)-ACETYLTRANSFERASE 15_16, ISOFORM A"/>
    <property type="match status" value="1"/>
</dbReference>
<dbReference type="SMART" id="SM00028">
    <property type="entry name" value="TPR"/>
    <property type="match status" value="5"/>
</dbReference>
<dbReference type="Gene3D" id="1.25.40.1040">
    <property type="match status" value="1"/>
</dbReference>
<name>A0AAN6GUM3_9BASI</name>
<dbReference type="PIRSF" id="PIRSF000422">
    <property type="entry name" value="N-terminal-AcTrfase-A_aux_su"/>
    <property type="match status" value="1"/>
</dbReference>